<dbReference type="Gene3D" id="3.40.720.10">
    <property type="entry name" value="Alkaline Phosphatase, subunit A"/>
    <property type="match status" value="1"/>
</dbReference>
<proteinExistence type="predicted"/>
<dbReference type="Pfam" id="PF01663">
    <property type="entry name" value="Phosphodiest"/>
    <property type="match status" value="1"/>
</dbReference>
<dbReference type="KEGG" id="hdo:MUK72_10300"/>
<dbReference type="SUPFAM" id="SSF53649">
    <property type="entry name" value="Alkaline phosphatase-like"/>
    <property type="match status" value="1"/>
</dbReference>
<organism evidence="1 4">
    <name type="scientific">Halococcus dombrowskii</name>
    <dbReference type="NCBI Taxonomy" id="179637"/>
    <lineage>
        <taxon>Archaea</taxon>
        <taxon>Methanobacteriati</taxon>
        <taxon>Methanobacteriota</taxon>
        <taxon>Stenosarchaea group</taxon>
        <taxon>Halobacteria</taxon>
        <taxon>Halobacteriales</taxon>
        <taxon>Halococcaceae</taxon>
        <taxon>Halococcus</taxon>
    </lineage>
</organism>
<keyword evidence="3" id="KW-1185">Reference proteome</keyword>
<name>A0AAV3SAQ6_HALDO</name>
<reference evidence="1" key="3">
    <citation type="submission" date="2023-12" db="EMBL/GenBank/DDBJ databases">
        <authorList>
            <person name="Sun Q."/>
            <person name="Inoue M."/>
        </authorList>
    </citation>
    <scope>NUCLEOTIDE SEQUENCE</scope>
    <source>
        <strain evidence="1">JCM 12289</strain>
    </source>
</reference>
<reference evidence="1" key="1">
    <citation type="journal article" date="2014" name="Int. J. Syst. Evol. Microbiol.">
        <title>Complete genome sequence of Corynebacterium casei LMG S-19264T (=DSM 44701T), isolated from a smear-ripened cheese.</title>
        <authorList>
            <consortium name="US DOE Joint Genome Institute (JGI-PGF)"/>
            <person name="Walter F."/>
            <person name="Albersmeier A."/>
            <person name="Kalinowski J."/>
            <person name="Ruckert C."/>
        </authorList>
    </citation>
    <scope>NUCLEOTIDE SEQUENCE</scope>
    <source>
        <strain evidence="1">JCM 12289</strain>
    </source>
</reference>
<dbReference type="EMBL" id="BAAADN010000002">
    <property type="protein sequence ID" value="GAA0449895.1"/>
    <property type="molecule type" value="Genomic_DNA"/>
</dbReference>
<dbReference type="GeneID" id="71762242"/>
<accession>A0AAV3SAQ6</accession>
<evidence type="ECO:0000313" key="4">
    <source>
        <dbReference type="Proteomes" id="UP001500962"/>
    </source>
</evidence>
<gene>
    <name evidence="1" type="ORF">GCM10008985_01730</name>
    <name evidence="2" type="ORF">MUK72_10300</name>
</gene>
<sequence length="547" mass="59407">MDDERRPGSGLETLLVGLDAACGPVFDRLEKRGAELPALEGILADGASGPLESQLPPWTASAWPSLYTGTNPGKHGVFGFLDYSGYDWDVVNATDVREHALWELLADEGKSSVVVNVPVTHPPNEFDGALIPGYVAPDSPTCHPDGLLDDVREELGAYRVYPRHTGGEEASTEAKIDEYRTVTRMRGEAFRHLADRFSPEFGFVQFQTTDTVFHECPGDFAALQAVYEAVDEQVGEILDACDPDTVIVASDHGIGKYSGYDVRVNSLLRDEGYVETARGGGMPSWDVLRDEQFFDDEGGESGTDALLERVMSGLTRVGITSQRLNAVLDRFGLAEFVVAHAPKAMVRAGTERVDFSASTAYARSHIECGIRLNVDGREPDGVVPADEYEAVRAELIDRLATLETPDGKPAFDDVAPREDYFHGSEADDAVDIVLVPHDFDQFLSTQLRGETFGPPTEPYNHKRDGMVAATGAGIDSDASLAGAHLFDVAPTVLASLGLPRGDHMDGEVLDIVESAGERTYPDYDGQARETTDEQAVEERLSDLGYME</sequence>
<dbReference type="InterPro" id="IPR017850">
    <property type="entry name" value="Alkaline_phosphatase_core_sf"/>
</dbReference>
<evidence type="ECO:0000313" key="1">
    <source>
        <dbReference type="EMBL" id="GAA0449895.1"/>
    </source>
</evidence>
<dbReference type="RefSeq" id="WP_244699870.1">
    <property type="nucleotide sequence ID" value="NZ_BAAADN010000002.1"/>
</dbReference>
<dbReference type="Proteomes" id="UP001500962">
    <property type="component" value="Unassembled WGS sequence"/>
</dbReference>
<evidence type="ECO:0000313" key="3">
    <source>
        <dbReference type="Proteomes" id="UP000830542"/>
    </source>
</evidence>
<dbReference type="Proteomes" id="UP000830542">
    <property type="component" value="Chromosome"/>
</dbReference>
<dbReference type="InterPro" id="IPR002591">
    <property type="entry name" value="Phosphodiest/P_Trfase"/>
</dbReference>
<reference evidence="2" key="2">
    <citation type="submission" date="2022-04" db="EMBL/GenBank/DDBJ databases">
        <title>Sequencing and genomic assembly of Halococcus dombrowskii.</title>
        <authorList>
            <person name="Lim S.W."/>
            <person name="MacLea K.S."/>
        </authorList>
    </citation>
    <scope>NUCLEOTIDE SEQUENCE</scope>
    <source>
        <strain evidence="2">H4</strain>
    </source>
</reference>
<dbReference type="EMBL" id="CP095005">
    <property type="protein sequence ID" value="UOO94357.1"/>
    <property type="molecule type" value="Genomic_DNA"/>
</dbReference>
<evidence type="ECO:0000313" key="2">
    <source>
        <dbReference type="EMBL" id="UOO94357.1"/>
    </source>
</evidence>
<dbReference type="AlphaFoldDB" id="A0AAV3SAQ6"/>
<protein>
    <submittedName>
        <fullName evidence="1">Alkaline phosphatase family protein</fullName>
    </submittedName>
</protein>